<evidence type="ECO:0000256" key="3">
    <source>
        <dbReference type="ARBA" id="ARBA00022989"/>
    </source>
</evidence>
<feature type="transmembrane region" description="Helical" evidence="6">
    <location>
        <begin position="383"/>
        <end position="404"/>
    </location>
</feature>
<keyword evidence="4 6" id="KW-0472">Membrane</keyword>
<organism evidence="8 9">
    <name type="scientific">Rhinocladiella mackenziei CBS 650.93</name>
    <dbReference type="NCBI Taxonomy" id="1442369"/>
    <lineage>
        <taxon>Eukaryota</taxon>
        <taxon>Fungi</taxon>
        <taxon>Dikarya</taxon>
        <taxon>Ascomycota</taxon>
        <taxon>Pezizomycotina</taxon>
        <taxon>Eurotiomycetes</taxon>
        <taxon>Chaetothyriomycetidae</taxon>
        <taxon>Chaetothyriales</taxon>
        <taxon>Herpotrichiellaceae</taxon>
        <taxon>Rhinocladiella</taxon>
    </lineage>
</organism>
<dbReference type="PROSITE" id="PS50850">
    <property type="entry name" value="MFS"/>
    <property type="match status" value="1"/>
</dbReference>
<feature type="transmembrane region" description="Helical" evidence="6">
    <location>
        <begin position="121"/>
        <end position="140"/>
    </location>
</feature>
<dbReference type="Gene3D" id="1.20.1250.20">
    <property type="entry name" value="MFS general substrate transporter like domains"/>
    <property type="match status" value="1"/>
</dbReference>
<evidence type="ECO:0000256" key="4">
    <source>
        <dbReference type="ARBA" id="ARBA00023136"/>
    </source>
</evidence>
<feature type="transmembrane region" description="Helical" evidence="6">
    <location>
        <begin position="474"/>
        <end position="494"/>
    </location>
</feature>
<dbReference type="Proteomes" id="UP000053617">
    <property type="component" value="Unassembled WGS sequence"/>
</dbReference>
<feature type="transmembrane region" description="Helical" evidence="6">
    <location>
        <begin position="50"/>
        <end position="71"/>
    </location>
</feature>
<dbReference type="GeneID" id="25294892"/>
<dbReference type="EMBL" id="KN847479">
    <property type="protein sequence ID" value="KIX03269.1"/>
    <property type="molecule type" value="Genomic_DNA"/>
</dbReference>
<dbReference type="GO" id="GO:0005886">
    <property type="term" value="C:plasma membrane"/>
    <property type="evidence" value="ECO:0007669"/>
    <property type="project" value="TreeGrafter"/>
</dbReference>
<dbReference type="InterPro" id="IPR011701">
    <property type="entry name" value="MFS"/>
</dbReference>
<evidence type="ECO:0000256" key="2">
    <source>
        <dbReference type="ARBA" id="ARBA00022692"/>
    </source>
</evidence>
<accession>A0A0D2IBS7</accession>
<dbReference type="OrthoDB" id="2585655at2759"/>
<dbReference type="InterPro" id="IPR020846">
    <property type="entry name" value="MFS_dom"/>
</dbReference>
<comment type="subcellular location">
    <subcellularLocation>
        <location evidence="1">Membrane</location>
        <topology evidence="1">Multi-pass membrane protein</topology>
    </subcellularLocation>
</comment>
<keyword evidence="2 6" id="KW-0812">Transmembrane</keyword>
<evidence type="ECO:0000256" key="6">
    <source>
        <dbReference type="SAM" id="Phobius"/>
    </source>
</evidence>
<feature type="transmembrane region" description="Helical" evidence="6">
    <location>
        <begin position="146"/>
        <end position="171"/>
    </location>
</feature>
<dbReference type="RefSeq" id="XP_013270405.1">
    <property type="nucleotide sequence ID" value="XM_013414951.1"/>
</dbReference>
<dbReference type="HOGENOM" id="CLU_008455_13_7_1"/>
<feature type="transmembrane region" description="Helical" evidence="6">
    <location>
        <begin position="336"/>
        <end position="362"/>
    </location>
</feature>
<feature type="domain" description="Major facilitator superfamily (MFS) profile" evidence="7">
    <location>
        <begin position="55"/>
        <end position="499"/>
    </location>
</feature>
<dbReference type="VEuPathDB" id="FungiDB:Z518_06821"/>
<dbReference type="PANTHER" id="PTHR23502:SF2">
    <property type="entry name" value="TRANSPORTER, PUTATIVE (AFU_ORTHOLOGUE AFUA_2G08910)-RELATED"/>
    <property type="match status" value="1"/>
</dbReference>
<evidence type="ECO:0000313" key="8">
    <source>
        <dbReference type="EMBL" id="KIX03269.1"/>
    </source>
</evidence>
<dbReference type="Gene3D" id="1.20.1720.10">
    <property type="entry name" value="Multidrug resistance protein D"/>
    <property type="match status" value="1"/>
</dbReference>
<feature type="transmembrane region" description="Helical" evidence="6">
    <location>
        <begin position="208"/>
        <end position="228"/>
    </location>
</feature>
<evidence type="ECO:0000256" key="5">
    <source>
        <dbReference type="SAM" id="MobiDB-lite"/>
    </source>
</evidence>
<feature type="transmembrane region" description="Helical" evidence="6">
    <location>
        <begin position="302"/>
        <end position="324"/>
    </location>
</feature>
<dbReference type="InterPro" id="IPR036259">
    <property type="entry name" value="MFS_trans_sf"/>
</dbReference>
<evidence type="ECO:0000259" key="7">
    <source>
        <dbReference type="PROSITE" id="PS50850"/>
    </source>
</evidence>
<gene>
    <name evidence="8" type="ORF">Z518_06821</name>
</gene>
<feature type="region of interest" description="Disordered" evidence="5">
    <location>
        <begin position="1"/>
        <end position="25"/>
    </location>
</feature>
<keyword evidence="3 6" id="KW-1133">Transmembrane helix</keyword>
<dbReference type="PANTHER" id="PTHR23502">
    <property type="entry name" value="MAJOR FACILITATOR SUPERFAMILY"/>
    <property type="match status" value="1"/>
</dbReference>
<dbReference type="GO" id="GO:0022857">
    <property type="term" value="F:transmembrane transporter activity"/>
    <property type="evidence" value="ECO:0007669"/>
    <property type="project" value="InterPro"/>
</dbReference>
<evidence type="ECO:0000256" key="1">
    <source>
        <dbReference type="ARBA" id="ARBA00004141"/>
    </source>
</evidence>
<dbReference type="Pfam" id="PF07690">
    <property type="entry name" value="MFS_1"/>
    <property type="match status" value="1"/>
</dbReference>
<reference evidence="8 9" key="1">
    <citation type="submission" date="2015-01" db="EMBL/GenBank/DDBJ databases">
        <title>The Genome Sequence of Rhinocladiella mackenzie CBS 650.93.</title>
        <authorList>
            <consortium name="The Broad Institute Genomics Platform"/>
            <person name="Cuomo C."/>
            <person name="de Hoog S."/>
            <person name="Gorbushina A."/>
            <person name="Stielow B."/>
            <person name="Teixiera M."/>
            <person name="Abouelleil A."/>
            <person name="Chapman S.B."/>
            <person name="Priest M."/>
            <person name="Young S.K."/>
            <person name="Wortman J."/>
            <person name="Nusbaum C."/>
            <person name="Birren B."/>
        </authorList>
    </citation>
    <scope>NUCLEOTIDE SEQUENCE [LARGE SCALE GENOMIC DNA]</scope>
    <source>
        <strain evidence="8 9">CBS 650.93</strain>
    </source>
</reference>
<keyword evidence="9" id="KW-1185">Reference proteome</keyword>
<evidence type="ECO:0000313" key="9">
    <source>
        <dbReference type="Proteomes" id="UP000053617"/>
    </source>
</evidence>
<proteinExistence type="predicted"/>
<feature type="transmembrane region" description="Helical" evidence="6">
    <location>
        <begin position="410"/>
        <end position="430"/>
    </location>
</feature>
<dbReference type="SUPFAM" id="SSF103473">
    <property type="entry name" value="MFS general substrate transporter"/>
    <property type="match status" value="1"/>
</dbReference>
<dbReference type="AlphaFoldDB" id="A0A0D2IBS7"/>
<feature type="compositionally biased region" description="Basic and acidic residues" evidence="5">
    <location>
        <begin position="14"/>
        <end position="25"/>
    </location>
</feature>
<feature type="transmembrane region" description="Helical" evidence="6">
    <location>
        <begin position="91"/>
        <end position="109"/>
    </location>
</feature>
<sequence>MAERSDTVPDTLVEGEHKGNEDHDTILRHREPLTPLPSDDPRDPLNWPMWLKIVILVQTSLLAAIGGLNTASINPAYLLLAEEFNISKVTASYQTTVCIALNGVAPWVWIPLSNKYGRRPVYLGTTLLGFISALGCAYTRSFGQLIVARVFNGFFPVAFALGAATVTDLFWYHQRGRAVGFFTVTMVNGSHLAPIVGGLLGQYCGWRWIFKFMAIIDAVMFLTSFFCLPETLYIRKSPISSSKLDAIQVAADDAVTRPRFTKAIYFSHLGLHTNFPELRLTLNQFVIPALKMAQYPSVLFPALYYATMYGFASILPAVTVAAIFTEFFHWNTLTIGLTYGASLTMGGILGECVSGWVVDFIVKRERKRMGRDPEPEVRLKAIWMGEIIVPAGLLIYGFCLQYHTVWIAPILGMGIACFGLQIITTTTYTYSIDCYRTESSEVAQLFNFIRQEFGMTFAFYVVHLGDAIGYQWTFLMFALIGGGLAFIPMLPIILHGENWRRKLGKPVGVNAFESMMVNTGDPDCHSQWDTDKRGERQGKELGMRYEHVRDERRTRHRHTYIPASNPSVPKGGILR</sequence>
<name>A0A0D2IBS7_9EURO</name>
<protein>
    <recommendedName>
        <fullName evidence="7">Major facilitator superfamily (MFS) profile domain-containing protein</fullName>
    </recommendedName>
</protein>